<organism evidence="3 4">
    <name type="scientific">Mucuna pruriens</name>
    <name type="common">Velvet bean</name>
    <name type="synonym">Dolichos pruriens</name>
    <dbReference type="NCBI Taxonomy" id="157652"/>
    <lineage>
        <taxon>Eukaryota</taxon>
        <taxon>Viridiplantae</taxon>
        <taxon>Streptophyta</taxon>
        <taxon>Embryophyta</taxon>
        <taxon>Tracheophyta</taxon>
        <taxon>Spermatophyta</taxon>
        <taxon>Magnoliopsida</taxon>
        <taxon>eudicotyledons</taxon>
        <taxon>Gunneridae</taxon>
        <taxon>Pentapetalae</taxon>
        <taxon>rosids</taxon>
        <taxon>fabids</taxon>
        <taxon>Fabales</taxon>
        <taxon>Fabaceae</taxon>
        <taxon>Papilionoideae</taxon>
        <taxon>50 kb inversion clade</taxon>
        <taxon>NPAAA clade</taxon>
        <taxon>indigoferoid/millettioid clade</taxon>
        <taxon>Phaseoleae</taxon>
        <taxon>Mucuna</taxon>
    </lineage>
</organism>
<evidence type="ECO:0000313" key="4">
    <source>
        <dbReference type="Proteomes" id="UP000257109"/>
    </source>
</evidence>
<gene>
    <name evidence="3" type="ORF">CR513_59455</name>
</gene>
<evidence type="ECO:0000313" key="3">
    <source>
        <dbReference type="EMBL" id="RDX62229.1"/>
    </source>
</evidence>
<dbReference type="EMBL" id="QJKJ01015616">
    <property type="protein sequence ID" value="RDX62229.1"/>
    <property type="molecule type" value="Genomic_DNA"/>
</dbReference>
<feature type="region of interest" description="Disordered" evidence="1">
    <location>
        <begin position="49"/>
        <end position="70"/>
    </location>
</feature>
<dbReference type="Pfam" id="PF25597">
    <property type="entry name" value="SH3_retrovirus"/>
    <property type="match status" value="1"/>
</dbReference>
<dbReference type="OrthoDB" id="2663223at2759"/>
<feature type="non-terminal residue" evidence="3">
    <location>
        <position position="1"/>
    </location>
</feature>
<proteinExistence type="predicted"/>
<accession>A0A371E8A7</accession>
<dbReference type="InterPro" id="IPR057670">
    <property type="entry name" value="SH3_retrovirus"/>
</dbReference>
<sequence>MCVCCVSVVYLHHKKGYKCYHPPIKQFYVTMDVTFFESEIYFLNPSSMGTNSTQDPSTSSLAPQIPTRSPSTPIVPTNDSILAGVLKFVMRKGINYLLVAIKENYQRDIHLIIPRHQSIILLIMFQLSNCSTL</sequence>
<keyword evidence="4" id="KW-1185">Reference proteome</keyword>
<evidence type="ECO:0000256" key="1">
    <source>
        <dbReference type="SAM" id="MobiDB-lite"/>
    </source>
</evidence>
<name>A0A371E8A7_MUCPR</name>
<protein>
    <recommendedName>
        <fullName evidence="2">Retroviral polymerase SH3-like domain-containing protein</fullName>
    </recommendedName>
</protein>
<dbReference type="AlphaFoldDB" id="A0A371E8A7"/>
<reference evidence="3" key="1">
    <citation type="submission" date="2018-05" db="EMBL/GenBank/DDBJ databases">
        <title>Draft genome of Mucuna pruriens seed.</title>
        <authorList>
            <person name="Nnadi N.E."/>
            <person name="Vos R."/>
            <person name="Hasami M.H."/>
            <person name="Devisetty U.K."/>
            <person name="Aguiy J.C."/>
        </authorList>
    </citation>
    <scope>NUCLEOTIDE SEQUENCE [LARGE SCALE GENOMIC DNA]</scope>
    <source>
        <strain evidence="3">JCA_2017</strain>
    </source>
</reference>
<evidence type="ECO:0000259" key="2">
    <source>
        <dbReference type="Pfam" id="PF25597"/>
    </source>
</evidence>
<dbReference type="Proteomes" id="UP000257109">
    <property type="component" value="Unassembled WGS sequence"/>
</dbReference>
<comment type="caution">
    <text evidence="3">The sequence shown here is derived from an EMBL/GenBank/DDBJ whole genome shotgun (WGS) entry which is preliminary data.</text>
</comment>
<feature type="domain" description="Retroviral polymerase SH3-like" evidence="2">
    <location>
        <begin position="5"/>
        <end position="44"/>
    </location>
</feature>